<proteinExistence type="predicted"/>
<evidence type="ECO:0000313" key="2">
    <source>
        <dbReference type="EMBL" id="KZT02788.1"/>
    </source>
</evidence>
<dbReference type="AlphaFoldDB" id="A0A165CGY6"/>
<name>A0A165CGY6_9APHY</name>
<dbReference type="GeneID" id="63824296"/>
<dbReference type="OrthoDB" id="2802742at2759"/>
<protein>
    <submittedName>
        <fullName evidence="2">Uncharacterized protein</fullName>
    </submittedName>
</protein>
<dbReference type="EMBL" id="KV427649">
    <property type="protein sequence ID" value="KZT02788.1"/>
    <property type="molecule type" value="Genomic_DNA"/>
</dbReference>
<keyword evidence="3" id="KW-1185">Reference proteome</keyword>
<feature type="region of interest" description="Disordered" evidence="1">
    <location>
        <begin position="296"/>
        <end position="328"/>
    </location>
</feature>
<dbReference type="InParanoid" id="A0A165CGY6"/>
<accession>A0A165CGY6</accession>
<dbReference type="RefSeq" id="XP_040760528.1">
    <property type="nucleotide sequence ID" value="XM_040907267.1"/>
</dbReference>
<dbReference type="Proteomes" id="UP000076871">
    <property type="component" value="Unassembled WGS sequence"/>
</dbReference>
<evidence type="ECO:0000313" key="3">
    <source>
        <dbReference type="Proteomes" id="UP000076871"/>
    </source>
</evidence>
<sequence length="328" mass="35708">MLSPFQIPLKAARKWWRVRDGRARLTVQPNPSCSPQTFPVSPESLSDISPISQAGIQCQDRVAEVAMTISDHFASSSNSGRPIPIDAPLMLGRLSPTDVVNLQSWLQARFDWNDDRRLLFDEEISAERIASDIVKGGEGDPGGIFNDPTAWLAGPASNGPTLAETASAELEQLVAESSQIKPSIAMHDEMDSSIIAARHTPPPACDAHEAVPDIGMATYESWTGKRFSKRRLMYSLLALGHLGSQSSPSSLLPPMPEVETAVSPRAPSFVHTPIFSPWLETVRFPALEPIQSPWVPNHSSHSHDSYGSAMFPQSPREDQCCSTPPPGE</sequence>
<evidence type="ECO:0000256" key="1">
    <source>
        <dbReference type="SAM" id="MobiDB-lite"/>
    </source>
</evidence>
<dbReference type="STRING" id="1314785.A0A165CGY6"/>
<gene>
    <name evidence="2" type="ORF">LAESUDRAFT_716574</name>
</gene>
<reference evidence="2 3" key="1">
    <citation type="journal article" date="2016" name="Mol. Biol. Evol.">
        <title>Comparative Genomics of Early-Diverging Mushroom-Forming Fungi Provides Insights into the Origins of Lignocellulose Decay Capabilities.</title>
        <authorList>
            <person name="Nagy L.G."/>
            <person name="Riley R."/>
            <person name="Tritt A."/>
            <person name="Adam C."/>
            <person name="Daum C."/>
            <person name="Floudas D."/>
            <person name="Sun H."/>
            <person name="Yadav J.S."/>
            <person name="Pangilinan J."/>
            <person name="Larsson K.H."/>
            <person name="Matsuura K."/>
            <person name="Barry K."/>
            <person name="Labutti K."/>
            <person name="Kuo R."/>
            <person name="Ohm R.A."/>
            <person name="Bhattacharya S.S."/>
            <person name="Shirouzu T."/>
            <person name="Yoshinaga Y."/>
            <person name="Martin F.M."/>
            <person name="Grigoriev I.V."/>
            <person name="Hibbett D.S."/>
        </authorList>
    </citation>
    <scope>NUCLEOTIDE SEQUENCE [LARGE SCALE GENOMIC DNA]</scope>
    <source>
        <strain evidence="2 3">93-53</strain>
    </source>
</reference>
<organism evidence="2 3">
    <name type="scientific">Laetiporus sulphureus 93-53</name>
    <dbReference type="NCBI Taxonomy" id="1314785"/>
    <lineage>
        <taxon>Eukaryota</taxon>
        <taxon>Fungi</taxon>
        <taxon>Dikarya</taxon>
        <taxon>Basidiomycota</taxon>
        <taxon>Agaricomycotina</taxon>
        <taxon>Agaricomycetes</taxon>
        <taxon>Polyporales</taxon>
        <taxon>Laetiporus</taxon>
    </lineage>
</organism>